<dbReference type="Proteomes" id="UP001465755">
    <property type="component" value="Unassembled WGS sequence"/>
</dbReference>
<name>A0AAW1NTD3_9CHLO</name>
<feature type="compositionally biased region" description="Polar residues" evidence="3">
    <location>
        <begin position="575"/>
        <end position="585"/>
    </location>
</feature>
<comment type="caution">
    <text evidence="4">The sequence shown here is derived from an EMBL/GenBank/DDBJ whole genome shotgun (WGS) entry which is preliminary data.</text>
</comment>
<dbReference type="PANTHER" id="PTHR46093">
    <property type="entry name" value="ACYL-COA-BINDING DOMAIN-CONTAINING PROTEIN 5"/>
    <property type="match status" value="1"/>
</dbReference>
<keyword evidence="5" id="KW-1185">Reference proteome</keyword>
<evidence type="ECO:0008006" key="6">
    <source>
        <dbReference type="Google" id="ProtNLM"/>
    </source>
</evidence>
<reference evidence="4 5" key="1">
    <citation type="journal article" date="2024" name="Nat. Commun.">
        <title>Phylogenomics reveals the evolutionary origins of lichenization in chlorophyte algae.</title>
        <authorList>
            <person name="Puginier C."/>
            <person name="Libourel C."/>
            <person name="Otte J."/>
            <person name="Skaloud P."/>
            <person name="Haon M."/>
            <person name="Grisel S."/>
            <person name="Petersen M."/>
            <person name="Berrin J.G."/>
            <person name="Delaux P.M."/>
            <person name="Dal Grande F."/>
            <person name="Keller J."/>
        </authorList>
    </citation>
    <scope>NUCLEOTIDE SEQUENCE [LARGE SCALE GENOMIC DNA]</scope>
    <source>
        <strain evidence="4 5">SAG 2036</strain>
    </source>
</reference>
<organism evidence="4 5">
    <name type="scientific">Symbiochloris irregularis</name>
    <dbReference type="NCBI Taxonomy" id="706552"/>
    <lineage>
        <taxon>Eukaryota</taxon>
        <taxon>Viridiplantae</taxon>
        <taxon>Chlorophyta</taxon>
        <taxon>core chlorophytes</taxon>
        <taxon>Trebouxiophyceae</taxon>
        <taxon>Trebouxiales</taxon>
        <taxon>Trebouxiaceae</taxon>
        <taxon>Symbiochloris</taxon>
    </lineage>
</organism>
<dbReference type="EMBL" id="JALJOQ010000146">
    <property type="protein sequence ID" value="KAK9793761.1"/>
    <property type="molecule type" value="Genomic_DNA"/>
</dbReference>
<keyword evidence="1" id="KW-0880">Kelch repeat</keyword>
<evidence type="ECO:0000256" key="3">
    <source>
        <dbReference type="SAM" id="MobiDB-lite"/>
    </source>
</evidence>
<evidence type="ECO:0000256" key="1">
    <source>
        <dbReference type="ARBA" id="ARBA00022441"/>
    </source>
</evidence>
<evidence type="ECO:0000313" key="5">
    <source>
        <dbReference type="Proteomes" id="UP001465755"/>
    </source>
</evidence>
<feature type="compositionally biased region" description="Low complexity" evidence="3">
    <location>
        <begin position="535"/>
        <end position="567"/>
    </location>
</feature>
<accession>A0AAW1NTD3</accession>
<dbReference type="AlphaFoldDB" id="A0AAW1NTD3"/>
<dbReference type="InterPro" id="IPR015915">
    <property type="entry name" value="Kelch-typ_b-propeller"/>
</dbReference>
<dbReference type="PANTHER" id="PTHR46093:SF3">
    <property type="entry name" value="ACYL-COA-BINDING DOMAIN-CONTAINING PROTEIN 4"/>
    <property type="match status" value="1"/>
</dbReference>
<sequence length="763" mass="81336">MALTLLDVDSAALHKVVLELSGRDLCQFAATCRLFRDVVFKGRLAIHIWRRQTHKALSDGLGAVHSAAAAGEEERDAHYWRQLYGSTQTLNTVRWWRQGTMRLRTSVEEADKASFHAARAAVEEEADKAARDDEDGLGSSRREMILAQSKQLCSEAAAQLRTKLARTGHSATLAGRFLVIMGGIIRDGCRDTHVVIIAMDTLEIAIPEVHGSVPSFRFRHSTVVAKPAAGSLLQLRVAAVVGEALDPEGHLLLMYAGYDTRSTEFGGSDIAGLWVHGDGRTVTWVPLKSTGTAPCPRHHHTAELFADGAKMLLFGGEGPSVDEDLAAPVRTHEVDGDSAAPTAVACCRCYVLDINMLEWTSHATNAGSADEDPGARSLHCTTVRNHPVTGREELVMFGGYRNGELAEMHVFTLDLETWRWEGPRGPQGTLPCPRQRTACVRVTNDWLLMLAGGPMQGELLDDLQRLHVPTLTWMGPPPEILGRPGRALRSIAGHSLGGLVAFGGCIATALGIVPIAKMDVLLLGKPPPPLPPNHPSHAISPASPSPAAAGSVRPLAGPGSSAQGQAAKRPGGPHQHTSAHSSSGLSWGIAHGSNGTQQLLHALGNPAPSRNAQGPSSATPLPWRRTRASTPQVRDEHDPFNDPPASSPSQGGENTTNFLLRAPPAPRNMTLGQTSMGVHQTGARNSIRLWRDPVTGAMYVQHTEPAAHEQGTPATSGPPLRPDPARPPAVFPAAPPAPSPQPSTERDAALTAAGRKPSPCRFQ</sequence>
<evidence type="ECO:0000256" key="2">
    <source>
        <dbReference type="ARBA" id="ARBA00022737"/>
    </source>
</evidence>
<feature type="compositionally biased region" description="Pro residues" evidence="3">
    <location>
        <begin position="719"/>
        <end position="741"/>
    </location>
</feature>
<dbReference type="Gene3D" id="2.120.10.80">
    <property type="entry name" value="Kelch-type beta propeller"/>
    <property type="match status" value="1"/>
</dbReference>
<feature type="region of interest" description="Disordered" evidence="3">
    <location>
        <begin position="704"/>
        <end position="763"/>
    </location>
</feature>
<gene>
    <name evidence="4" type="ORF">WJX73_004838</name>
</gene>
<evidence type="ECO:0000313" key="4">
    <source>
        <dbReference type="EMBL" id="KAK9793761.1"/>
    </source>
</evidence>
<dbReference type="SUPFAM" id="SSF117281">
    <property type="entry name" value="Kelch motif"/>
    <property type="match status" value="1"/>
</dbReference>
<protein>
    <recommendedName>
        <fullName evidence="6">F-box domain-containing protein</fullName>
    </recommendedName>
</protein>
<dbReference type="CDD" id="cd09917">
    <property type="entry name" value="F-box_SF"/>
    <property type="match status" value="1"/>
</dbReference>
<proteinExistence type="predicted"/>
<feature type="region of interest" description="Disordered" evidence="3">
    <location>
        <begin position="529"/>
        <end position="667"/>
    </location>
</feature>
<dbReference type="Pfam" id="PF24681">
    <property type="entry name" value="Kelch_KLHDC2_KLHL20_DRC7"/>
    <property type="match status" value="1"/>
</dbReference>
<feature type="compositionally biased region" description="Polar residues" evidence="3">
    <location>
        <begin position="608"/>
        <end position="619"/>
    </location>
</feature>
<keyword evidence="2" id="KW-0677">Repeat</keyword>
<feature type="compositionally biased region" description="Polar residues" evidence="3">
    <location>
        <begin position="647"/>
        <end position="658"/>
    </location>
</feature>